<name>E7MP86_9FIRM</name>
<dbReference type="Gene3D" id="3.30.1180.10">
    <property type="match status" value="1"/>
</dbReference>
<dbReference type="EMBL" id="AECQ01000028">
    <property type="protein sequence ID" value="EFW23991.1"/>
    <property type="molecule type" value="Genomic_DNA"/>
</dbReference>
<dbReference type="SUPFAM" id="SSF82549">
    <property type="entry name" value="DAK1/DegV-like"/>
    <property type="match status" value="1"/>
</dbReference>
<sequence length="301" mass="34134">MMKPYVISACSPADLNKKYFEERNIPYLCFEYELADTTYTDDLFESVSASDFYQAMVDGAMTRTSQMNQIGYEEFFESILQEGNDLLHFTLSSGISGTYNSARMAAEVMREKYPERKIYVVDSKNASSGFGLLVERAKELQESGMDIDTLHEWIEAHKLECHAWFFSGDLTFFIRGGRISKTAGTIGSMLRICPLMQVDSEGKLVVRQKVHGKRKVIRAMVEKMEEYAENGYDYNWKIFISHSNCLEDADAVKALVEEKFPNTKGKITIFNIGPVIGAHTGPGTVTLFFWGKNRAEIEKNA</sequence>
<protein>
    <submittedName>
        <fullName evidence="3">EDD domain protein, DegV family</fullName>
    </submittedName>
</protein>
<dbReference type="PROSITE" id="PS51482">
    <property type="entry name" value="DEGV"/>
    <property type="match status" value="1"/>
</dbReference>
<proteinExistence type="predicted"/>
<dbReference type="Proteomes" id="UP000004097">
    <property type="component" value="Unassembled WGS sequence"/>
</dbReference>
<dbReference type="InterPro" id="IPR050270">
    <property type="entry name" value="DegV_domain_contain"/>
</dbReference>
<dbReference type="NCBIfam" id="TIGR00762">
    <property type="entry name" value="DegV"/>
    <property type="match status" value="1"/>
</dbReference>
<keyword evidence="2" id="KW-0446">Lipid-binding</keyword>
<dbReference type="eggNOG" id="COG1307">
    <property type="taxonomic scope" value="Bacteria"/>
</dbReference>
<dbReference type="AlphaFoldDB" id="E7MP86"/>
<comment type="function">
    <text evidence="1">May bind long-chain fatty acids, such as palmitate, and may play a role in lipid transport or fatty acid metabolism.</text>
</comment>
<dbReference type="PANTHER" id="PTHR33434">
    <property type="entry name" value="DEGV DOMAIN-CONTAINING PROTEIN DR_1986-RELATED"/>
    <property type="match status" value="1"/>
</dbReference>
<dbReference type="InterPro" id="IPR043168">
    <property type="entry name" value="DegV_C"/>
</dbReference>
<dbReference type="STRING" id="706433.HMPREF9430_01366"/>
<dbReference type="HOGENOM" id="CLU_048251_4_1_9"/>
<dbReference type="Gene3D" id="3.40.50.10170">
    <property type="match status" value="1"/>
</dbReference>
<reference evidence="3 4" key="1">
    <citation type="submission" date="2010-08" db="EMBL/GenBank/DDBJ databases">
        <authorList>
            <person name="Weinstock G."/>
            <person name="Sodergren E."/>
            <person name="Clifton S."/>
            <person name="Fulton L."/>
            <person name="Fulton B."/>
            <person name="Courtney L."/>
            <person name="Fronick C."/>
            <person name="Harrison M."/>
            <person name="Strong C."/>
            <person name="Farmer C."/>
            <person name="Delahaunty K."/>
            <person name="Markovic C."/>
            <person name="Hall O."/>
            <person name="Minx P."/>
            <person name="Tomlinson C."/>
            <person name="Mitreva M."/>
            <person name="Hou S."/>
            <person name="Chen J."/>
            <person name="Wollam A."/>
            <person name="Pepin K.H."/>
            <person name="Johnson M."/>
            <person name="Bhonagiri V."/>
            <person name="Zhang X."/>
            <person name="Suruliraj S."/>
            <person name="Warren W."/>
            <person name="Chinwalla A."/>
            <person name="Mardis E.R."/>
            <person name="Wilson R.K."/>
        </authorList>
    </citation>
    <scope>NUCLEOTIDE SEQUENCE [LARGE SCALE GENOMIC DNA]</scope>
    <source>
        <strain evidence="3 4">F0204</strain>
    </source>
</reference>
<gene>
    <name evidence="3" type="ORF">HMPREF9430_01366</name>
</gene>
<dbReference type="GO" id="GO:0008289">
    <property type="term" value="F:lipid binding"/>
    <property type="evidence" value="ECO:0007669"/>
    <property type="project" value="UniProtKB-KW"/>
</dbReference>
<evidence type="ECO:0000313" key="3">
    <source>
        <dbReference type="EMBL" id="EFW23991.1"/>
    </source>
</evidence>
<evidence type="ECO:0000313" key="4">
    <source>
        <dbReference type="Proteomes" id="UP000004097"/>
    </source>
</evidence>
<dbReference type="Pfam" id="PF02645">
    <property type="entry name" value="DegV"/>
    <property type="match status" value="1"/>
</dbReference>
<dbReference type="PANTHER" id="PTHR33434:SF3">
    <property type="entry name" value="DEGV DOMAIN-CONTAINING PROTEIN YITS"/>
    <property type="match status" value="1"/>
</dbReference>
<evidence type="ECO:0000256" key="1">
    <source>
        <dbReference type="ARBA" id="ARBA00003238"/>
    </source>
</evidence>
<dbReference type="InterPro" id="IPR003797">
    <property type="entry name" value="DegV"/>
</dbReference>
<comment type="caution">
    <text evidence="3">The sequence shown here is derived from an EMBL/GenBank/DDBJ whole genome shotgun (WGS) entry which is preliminary data.</text>
</comment>
<evidence type="ECO:0000256" key="2">
    <source>
        <dbReference type="ARBA" id="ARBA00023121"/>
    </source>
</evidence>
<keyword evidence="4" id="KW-1185">Reference proteome</keyword>
<organism evidence="3 4">
    <name type="scientific">Solobacterium moorei F0204</name>
    <dbReference type="NCBI Taxonomy" id="706433"/>
    <lineage>
        <taxon>Bacteria</taxon>
        <taxon>Bacillati</taxon>
        <taxon>Bacillota</taxon>
        <taxon>Erysipelotrichia</taxon>
        <taxon>Erysipelotrichales</taxon>
        <taxon>Erysipelotrichaceae</taxon>
        <taxon>Solobacterium</taxon>
    </lineage>
</organism>
<accession>E7MP86</accession>
<dbReference type="RefSeq" id="WP_006526174.1">
    <property type="nucleotide sequence ID" value="NZ_GL637665.1"/>
</dbReference>